<dbReference type="RefSeq" id="WP_394324086.1">
    <property type="nucleotide sequence ID" value="NZ_JBHMQV010000009.1"/>
</dbReference>
<protein>
    <recommendedName>
        <fullName evidence="4">Alpha/beta hydrolase</fullName>
    </recommendedName>
</protein>
<reference evidence="2 3" key="1">
    <citation type="submission" date="2024-09" db="EMBL/GenBank/DDBJ databases">
        <authorList>
            <person name="Sun Q."/>
            <person name="Mori K."/>
        </authorList>
    </citation>
    <scope>NUCLEOTIDE SEQUENCE [LARGE SCALE GENOMIC DNA]</scope>
    <source>
        <strain evidence="2 3">JCM 4557</strain>
    </source>
</reference>
<gene>
    <name evidence="2" type="ORF">ACFH04_41505</name>
</gene>
<sequence length="120" mass="12521">MANAGFDQPSDDGEGTGGQAQTAPPVFEPSPRDIANGVRFFAHELRGTAAYIPDIAALKAAPTRTVVGIGATSGALITYRTSMALAERLAVRPVEFPGDHGGFLGQPVEFAEVVRRVLKG</sequence>
<dbReference type="Gene3D" id="3.40.50.1820">
    <property type="entry name" value="alpha/beta hydrolase"/>
    <property type="match status" value="1"/>
</dbReference>
<evidence type="ECO:0000313" key="3">
    <source>
        <dbReference type="Proteomes" id="UP001589887"/>
    </source>
</evidence>
<name>A0ABV6TXW3_9ACTN</name>
<evidence type="ECO:0000256" key="1">
    <source>
        <dbReference type="SAM" id="MobiDB-lite"/>
    </source>
</evidence>
<evidence type="ECO:0008006" key="4">
    <source>
        <dbReference type="Google" id="ProtNLM"/>
    </source>
</evidence>
<keyword evidence="3" id="KW-1185">Reference proteome</keyword>
<evidence type="ECO:0000313" key="2">
    <source>
        <dbReference type="EMBL" id="MFC0850156.1"/>
    </source>
</evidence>
<feature type="region of interest" description="Disordered" evidence="1">
    <location>
        <begin position="1"/>
        <end position="31"/>
    </location>
</feature>
<dbReference type="Proteomes" id="UP001589887">
    <property type="component" value="Unassembled WGS sequence"/>
</dbReference>
<dbReference type="InterPro" id="IPR029058">
    <property type="entry name" value="AB_hydrolase_fold"/>
</dbReference>
<accession>A0ABV6TXW3</accession>
<dbReference type="EMBL" id="JBHMQV010000009">
    <property type="protein sequence ID" value="MFC0850156.1"/>
    <property type="molecule type" value="Genomic_DNA"/>
</dbReference>
<comment type="caution">
    <text evidence="2">The sequence shown here is derived from an EMBL/GenBank/DDBJ whole genome shotgun (WGS) entry which is preliminary data.</text>
</comment>
<dbReference type="SUPFAM" id="SSF53474">
    <property type="entry name" value="alpha/beta-Hydrolases"/>
    <property type="match status" value="1"/>
</dbReference>
<organism evidence="2 3">
    <name type="scientific">Streptomyces noboritoensis</name>
    <dbReference type="NCBI Taxonomy" id="67337"/>
    <lineage>
        <taxon>Bacteria</taxon>
        <taxon>Bacillati</taxon>
        <taxon>Actinomycetota</taxon>
        <taxon>Actinomycetes</taxon>
        <taxon>Kitasatosporales</taxon>
        <taxon>Streptomycetaceae</taxon>
        <taxon>Streptomyces</taxon>
    </lineage>
</organism>
<proteinExistence type="predicted"/>